<dbReference type="SUPFAM" id="SSF53383">
    <property type="entry name" value="PLP-dependent transferases"/>
    <property type="match status" value="1"/>
</dbReference>
<dbReference type="UniPathway" id="UPA00288">
    <property type="reaction ID" value="UER01023"/>
</dbReference>
<dbReference type="UniPathway" id="UPA00193"/>
<reference evidence="13" key="1">
    <citation type="submission" date="2017-09" db="EMBL/GenBank/DDBJ databases">
        <title>Depth-based differentiation of microbial function through sediment-hosted aquifers and enrichment of novel symbionts in the deep terrestrial subsurface.</title>
        <authorList>
            <person name="Probst A.J."/>
            <person name="Ladd B."/>
            <person name="Jarett J.K."/>
            <person name="Geller-Mcgrath D.E."/>
            <person name="Sieber C.M.K."/>
            <person name="Emerson J.B."/>
            <person name="Anantharaman K."/>
            <person name="Thomas B.C."/>
            <person name="Malmstrom R."/>
            <person name="Stieglmeier M."/>
            <person name="Klingl A."/>
            <person name="Woyke T."/>
            <person name="Ryan C.M."/>
            <person name="Banfield J.F."/>
        </authorList>
    </citation>
    <scope>NUCLEOTIDE SEQUENCE [LARGE SCALE GENOMIC DNA]</scope>
</reference>
<comment type="pathway">
    <text evidence="9">One-carbon metabolism; tetrahydrofolate interconversion.</text>
</comment>
<dbReference type="InterPro" id="IPR001085">
    <property type="entry name" value="Ser_HO-MeTrfase"/>
</dbReference>
<evidence type="ECO:0000259" key="11">
    <source>
        <dbReference type="Pfam" id="PF00464"/>
    </source>
</evidence>
<feature type="site" description="Plays an important role in substrate specificity" evidence="9">
    <location>
        <position position="227"/>
    </location>
</feature>
<evidence type="ECO:0000256" key="9">
    <source>
        <dbReference type="HAMAP-Rule" id="MF_00051"/>
    </source>
</evidence>
<dbReference type="Proteomes" id="UP000231688">
    <property type="component" value="Unassembled WGS sequence"/>
</dbReference>
<feature type="binding site" evidence="9">
    <location>
        <begin position="123"/>
        <end position="125"/>
    </location>
    <ligand>
        <name>(6S)-5,6,7,8-tetrahydrofolate</name>
        <dbReference type="ChEBI" id="CHEBI:57453"/>
    </ligand>
</feature>
<dbReference type="FunFam" id="3.40.640.10:FF:000001">
    <property type="entry name" value="Serine hydroxymethyltransferase"/>
    <property type="match status" value="1"/>
</dbReference>
<dbReference type="GO" id="GO:0019264">
    <property type="term" value="P:glycine biosynthetic process from serine"/>
    <property type="evidence" value="ECO:0007669"/>
    <property type="project" value="UniProtKB-UniRule"/>
</dbReference>
<dbReference type="GO" id="GO:0030170">
    <property type="term" value="F:pyridoxal phosphate binding"/>
    <property type="evidence" value="ECO:0007669"/>
    <property type="project" value="UniProtKB-UniRule"/>
</dbReference>
<dbReference type="GO" id="GO:0004372">
    <property type="term" value="F:glycine hydroxymethyltransferase activity"/>
    <property type="evidence" value="ECO:0007669"/>
    <property type="project" value="UniProtKB-UniRule"/>
</dbReference>
<comment type="caution">
    <text evidence="9">Lacks conserved residue(s) required for the propagation of feature annotation.</text>
</comment>
<dbReference type="PANTHER" id="PTHR11680:SF35">
    <property type="entry name" value="SERINE HYDROXYMETHYLTRANSFERASE 1"/>
    <property type="match status" value="1"/>
</dbReference>
<dbReference type="AlphaFoldDB" id="A0A2M7UFV0"/>
<keyword evidence="8 9" id="KW-0663">Pyridoxal phosphate</keyword>
<dbReference type="PIRSF" id="PIRSF000412">
    <property type="entry name" value="SHMT"/>
    <property type="match status" value="1"/>
</dbReference>
<protein>
    <recommendedName>
        <fullName evidence="9">Serine hydroxymethyltransferase</fullName>
        <shortName evidence="9">SHMT</shortName>
        <shortName evidence="9">Serine methylase</shortName>
        <ecNumber evidence="9">2.1.2.1</ecNumber>
    </recommendedName>
</protein>
<dbReference type="GO" id="GO:0032259">
    <property type="term" value="P:methylation"/>
    <property type="evidence" value="ECO:0007669"/>
    <property type="project" value="UniProtKB-KW"/>
</dbReference>
<dbReference type="InterPro" id="IPR015421">
    <property type="entry name" value="PyrdxlP-dep_Trfase_major"/>
</dbReference>
<comment type="function">
    <text evidence="9">Catalyzes the reversible interconversion of serine and glycine with tetrahydrofolate (THF) serving as the one-carbon carrier. This reaction serves as the major source of one-carbon groups required for the biosynthesis of purines, thymidylate, methionine, and other important biomolecules. Also exhibits THF-independent aldolase activity toward beta-hydroxyamino acids, producing glycine and aldehydes, via a retro-aldol mechanism.</text>
</comment>
<comment type="subcellular location">
    <subcellularLocation>
        <location evidence="2 9">Cytoplasm</location>
    </subcellularLocation>
</comment>
<comment type="catalytic activity">
    <reaction evidence="9">
        <text>(6R)-5,10-methylene-5,6,7,8-tetrahydrofolate + glycine + H2O = (6S)-5,6,7,8-tetrahydrofolate + L-serine</text>
        <dbReference type="Rhea" id="RHEA:15481"/>
        <dbReference type="ChEBI" id="CHEBI:15377"/>
        <dbReference type="ChEBI" id="CHEBI:15636"/>
        <dbReference type="ChEBI" id="CHEBI:33384"/>
        <dbReference type="ChEBI" id="CHEBI:57305"/>
        <dbReference type="ChEBI" id="CHEBI:57453"/>
        <dbReference type="EC" id="2.1.2.1"/>
    </reaction>
</comment>
<dbReference type="GO" id="GO:0008168">
    <property type="term" value="F:methyltransferase activity"/>
    <property type="evidence" value="ECO:0007669"/>
    <property type="project" value="UniProtKB-KW"/>
</dbReference>
<dbReference type="CDD" id="cd00378">
    <property type="entry name" value="SHMT"/>
    <property type="match status" value="1"/>
</dbReference>
<keyword evidence="7 9" id="KW-0808">Transferase</keyword>
<evidence type="ECO:0000256" key="5">
    <source>
        <dbReference type="ARBA" id="ARBA00022490"/>
    </source>
</evidence>
<evidence type="ECO:0000256" key="3">
    <source>
        <dbReference type="ARBA" id="ARBA00006376"/>
    </source>
</evidence>
<dbReference type="PANTHER" id="PTHR11680">
    <property type="entry name" value="SERINE HYDROXYMETHYLTRANSFERASE"/>
    <property type="match status" value="1"/>
</dbReference>
<dbReference type="EC" id="2.1.2.1" evidence="9"/>
<sequence>MFKNPLAKTDSQIAGLIRKEALRHQEGLDLVAAENYPSPAVRQAVGSVLSTCYAEGCPGKRYYPGLKYIDQIEQLAIERAKKLFGANYANVQPHSGSQANQAVYLALLEPGDKILAMDLAQGGHLSHGSPANFSGRFFNCVFYGLNEKTEIIDWEKVTAIARQEKPKLIIAGASSYPRRIDFKRFGAVAKETKAYLMADIAHIAGLVAAGLHPHPFPYCDIVTMTTHKTLRGARGGIILSNKKDLADKIDRAVFPGLQGGPLENEIAGKAVALKEAGRKSFIRYQKQVVANAQTLAKTLLKEGLDLVAGGTDNHLVLVNLTKHNLSGKQVQEALEEVNIYANRNVVPYDRRSKWQTSGIRLGTPAITTKGLKEKEVRQVGVWIAEVIKNIDDQKIKNRIKAEVIKLSKKFPLPYENY</sequence>
<dbReference type="EMBL" id="PFOH01000006">
    <property type="protein sequence ID" value="PIZ70097.1"/>
    <property type="molecule type" value="Genomic_DNA"/>
</dbReference>
<comment type="caution">
    <text evidence="12">The sequence shown here is derived from an EMBL/GenBank/DDBJ whole genome shotgun (WGS) entry which is preliminary data.</text>
</comment>
<keyword evidence="6 9" id="KW-0554">One-carbon metabolism</keyword>
<dbReference type="InterPro" id="IPR015422">
    <property type="entry name" value="PyrdxlP-dep_Trfase_small"/>
</dbReference>
<comment type="similarity">
    <text evidence="3 9">Belongs to the SHMT family.</text>
</comment>
<keyword evidence="12" id="KW-0489">Methyltransferase</keyword>
<evidence type="ECO:0000313" key="13">
    <source>
        <dbReference type="Proteomes" id="UP000231688"/>
    </source>
</evidence>
<comment type="cofactor">
    <cofactor evidence="1 9 10">
        <name>pyridoxal 5'-phosphate</name>
        <dbReference type="ChEBI" id="CHEBI:597326"/>
    </cofactor>
</comment>
<evidence type="ECO:0000256" key="7">
    <source>
        <dbReference type="ARBA" id="ARBA00022679"/>
    </source>
</evidence>
<dbReference type="Gene3D" id="3.90.1150.10">
    <property type="entry name" value="Aspartate Aminotransferase, domain 1"/>
    <property type="match status" value="1"/>
</dbReference>
<dbReference type="Gene3D" id="3.40.640.10">
    <property type="entry name" value="Type I PLP-dependent aspartate aminotransferase-like (Major domain)"/>
    <property type="match status" value="1"/>
</dbReference>
<proteinExistence type="inferred from homology"/>
<keyword evidence="5 9" id="KW-0963">Cytoplasm</keyword>
<dbReference type="InterPro" id="IPR015424">
    <property type="entry name" value="PyrdxlP-dep_Trfase"/>
</dbReference>
<gene>
    <name evidence="9 12" type="primary">glyA</name>
    <name evidence="12" type="ORF">COY10_00375</name>
</gene>
<dbReference type="InterPro" id="IPR049943">
    <property type="entry name" value="Ser_HO-MeTrfase-like"/>
</dbReference>
<dbReference type="Pfam" id="PF00464">
    <property type="entry name" value="SHMT"/>
    <property type="match status" value="1"/>
</dbReference>
<dbReference type="GO" id="GO:0005829">
    <property type="term" value="C:cytosol"/>
    <property type="evidence" value="ECO:0007669"/>
    <property type="project" value="TreeGrafter"/>
</dbReference>
<evidence type="ECO:0000256" key="8">
    <source>
        <dbReference type="ARBA" id="ARBA00022898"/>
    </source>
</evidence>
<keyword evidence="9" id="KW-0028">Amino-acid biosynthesis</keyword>
<evidence type="ECO:0000256" key="10">
    <source>
        <dbReference type="PIRSR" id="PIRSR000412-50"/>
    </source>
</evidence>
<dbReference type="NCBIfam" id="NF000586">
    <property type="entry name" value="PRK00011.1"/>
    <property type="match status" value="1"/>
</dbReference>
<evidence type="ECO:0000256" key="1">
    <source>
        <dbReference type="ARBA" id="ARBA00001933"/>
    </source>
</evidence>
<dbReference type="GO" id="GO:0035999">
    <property type="term" value="P:tetrahydrofolate interconversion"/>
    <property type="evidence" value="ECO:0007669"/>
    <property type="project" value="UniProtKB-UniRule"/>
</dbReference>
<feature type="domain" description="Serine hydroxymethyltransferase-like" evidence="11">
    <location>
        <begin position="6"/>
        <end position="383"/>
    </location>
</feature>
<comment type="subunit">
    <text evidence="4 9">Homodimer.</text>
</comment>
<comment type="pathway">
    <text evidence="9">Amino-acid biosynthesis; glycine biosynthesis; glycine from L-serine: step 1/1.</text>
</comment>
<name>A0A2M7UFV0_9BACT</name>
<organism evidence="12 13">
    <name type="scientific">Candidatus Portnoybacteria bacterium CG_4_10_14_0_2_um_filter_43_36</name>
    <dbReference type="NCBI Taxonomy" id="1974798"/>
    <lineage>
        <taxon>Bacteria</taxon>
        <taxon>Candidatus Portnoyibacteriota</taxon>
    </lineage>
</organism>
<dbReference type="InterPro" id="IPR039429">
    <property type="entry name" value="SHMT-like_dom"/>
</dbReference>
<dbReference type="HAMAP" id="MF_00051">
    <property type="entry name" value="SHMT"/>
    <property type="match status" value="1"/>
</dbReference>
<feature type="binding site" evidence="9">
    <location>
        <position position="119"/>
    </location>
    <ligand>
        <name>(6S)-5,6,7,8-tetrahydrofolate</name>
        <dbReference type="ChEBI" id="CHEBI:57453"/>
    </ligand>
</feature>
<evidence type="ECO:0000313" key="12">
    <source>
        <dbReference type="EMBL" id="PIZ70097.1"/>
    </source>
</evidence>
<evidence type="ECO:0000256" key="4">
    <source>
        <dbReference type="ARBA" id="ARBA00011738"/>
    </source>
</evidence>
<evidence type="ECO:0000256" key="2">
    <source>
        <dbReference type="ARBA" id="ARBA00004496"/>
    </source>
</evidence>
<feature type="modified residue" description="N6-(pyridoxal phosphate)lysine" evidence="9 10">
    <location>
        <position position="228"/>
    </location>
</feature>
<evidence type="ECO:0000256" key="6">
    <source>
        <dbReference type="ARBA" id="ARBA00022563"/>
    </source>
</evidence>
<accession>A0A2M7UFV0</accession>